<evidence type="ECO:0000256" key="4">
    <source>
        <dbReference type="ARBA" id="ARBA00023163"/>
    </source>
</evidence>
<dbReference type="GO" id="GO:0003700">
    <property type="term" value="F:DNA-binding transcription factor activity"/>
    <property type="evidence" value="ECO:0007669"/>
    <property type="project" value="InterPro"/>
</dbReference>
<dbReference type="Gene3D" id="1.10.10.10">
    <property type="entry name" value="Winged helix-like DNA-binding domain superfamily/Winged helix DNA-binding domain"/>
    <property type="match status" value="1"/>
</dbReference>
<dbReference type="PROSITE" id="PS50931">
    <property type="entry name" value="HTH_LYSR"/>
    <property type="match status" value="1"/>
</dbReference>
<dbReference type="RefSeq" id="WP_105594611.1">
    <property type="nucleotide sequence ID" value="NZ_PDET01000017.1"/>
</dbReference>
<evidence type="ECO:0000313" key="7">
    <source>
        <dbReference type="Proteomes" id="UP000239181"/>
    </source>
</evidence>
<dbReference type="Pfam" id="PF03466">
    <property type="entry name" value="LysR_substrate"/>
    <property type="match status" value="1"/>
</dbReference>
<protein>
    <submittedName>
        <fullName evidence="6">LysR family transcriptional regulator</fullName>
    </submittedName>
</protein>
<organism evidence="6 7">
    <name type="scientific">Pantoea coffeiphila</name>
    <dbReference type="NCBI Taxonomy" id="1465635"/>
    <lineage>
        <taxon>Bacteria</taxon>
        <taxon>Pseudomonadati</taxon>
        <taxon>Pseudomonadota</taxon>
        <taxon>Gammaproteobacteria</taxon>
        <taxon>Enterobacterales</taxon>
        <taxon>Erwiniaceae</taxon>
        <taxon>Pantoea</taxon>
    </lineage>
</organism>
<dbReference type="PANTHER" id="PTHR30579">
    <property type="entry name" value="TRANSCRIPTIONAL REGULATOR"/>
    <property type="match status" value="1"/>
</dbReference>
<dbReference type="InterPro" id="IPR036390">
    <property type="entry name" value="WH_DNA-bd_sf"/>
</dbReference>
<dbReference type="Proteomes" id="UP000239181">
    <property type="component" value="Unassembled WGS sequence"/>
</dbReference>
<dbReference type="SUPFAM" id="SSF53850">
    <property type="entry name" value="Periplasmic binding protein-like II"/>
    <property type="match status" value="1"/>
</dbReference>
<dbReference type="PANTHER" id="PTHR30579:SF7">
    <property type="entry name" value="HTH-TYPE TRANSCRIPTIONAL REGULATOR LRHA-RELATED"/>
    <property type="match status" value="1"/>
</dbReference>
<dbReference type="Gene3D" id="3.40.190.10">
    <property type="entry name" value="Periplasmic binding protein-like II"/>
    <property type="match status" value="2"/>
</dbReference>
<keyword evidence="7" id="KW-1185">Reference proteome</keyword>
<evidence type="ECO:0000256" key="3">
    <source>
        <dbReference type="ARBA" id="ARBA00023125"/>
    </source>
</evidence>
<dbReference type="OrthoDB" id="5723059at2"/>
<dbReference type="AlphaFoldDB" id="A0A2S9I795"/>
<evidence type="ECO:0000256" key="2">
    <source>
        <dbReference type="ARBA" id="ARBA00023015"/>
    </source>
</evidence>
<dbReference type="InterPro" id="IPR000847">
    <property type="entry name" value="LysR_HTH_N"/>
</dbReference>
<dbReference type="GO" id="GO:0003677">
    <property type="term" value="F:DNA binding"/>
    <property type="evidence" value="ECO:0007669"/>
    <property type="project" value="UniProtKB-KW"/>
</dbReference>
<dbReference type="InterPro" id="IPR036388">
    <property type="entry name" value="WH-like_DNA-bd_sf"/>
</dbReference>
<dbReference type="InterPro" id="IPR050176">
    <property type="entry name" value="LTTR"/>
</dbReference>
<evidence type="ECO:0000313" key="6">
    <source>
        <dbReference type="EMBL" id="PRD13651.1"/>
    </source>
</evidence>
<dbReference type="SUPFAM" id="SSF46785">
    <property type="entry name" value="Winged helix' DNA-binding domain"/>
    <property type="match status" value="1"/>
</dbReference>
<comment type="similarity">
    <text evidence="1">Belongs to the LysR transcriptional regulatory family.</text>
</comment>
<keyword evidence="3" id="KW-0238">DNA-binding</keyword>
<accession>A0A2S9I795</accession>
<sequence>MREHDLEIQWLRSFQNVAETGSMTASAERLCRSQSAISMHIKKIEDLLERKVFFREVRRLTLTPAGKDLLSYSDQILRTHSLALSALKQKAPHGHVSLGIPDDYAARYLSPLLRTFSQKYPGIEISLICEPSSSLIPKIDAGELDVAIVSQDRPDRGVWLASIPLVWVGNLANTHDDLPEPLPVAMYELGSEARKNLLRALVKMPGGYRIVYNSPYIAGQIAAAESGMAMAVLTKCCVPEKLNISNHQDLPVLPVHQLAVVRSKRTDSNEIIGLLVDEIQNIVL</sequence>
<proteinExistence type="inferred from homology"/>
<evidence type="ECO:0000256" key="1">
    <source>
        <dbReference type="ARBA" id="ARBA00009437"/>
    </source>
</evidence>
<dbReference type="Pfam" id="PF00126">
    <property type="entry name" value="HTH_1"/>
    <property type="match status" value="1"/>
</dbReference>
<evidence type="ECO:0000259" key="5">
    <source>
        <dbReference type="PROSITE" id="PS50931"/>
    </source>
</evidence>
<dbReference type="InterPro" id="IPR005119">
    <property type="entry name" value="LysR_subst-bd"/>
</dbReference>
<keyword evidence="4" id="KW-0804">Transcription</keyword>
<feature type="domain" description="HTH lysR-type" evidence="5">
    <location>
        <begin position="6"/>
        <end position="63"/>
    </location>
</feature>
<reference evidence="6 7" key="1">
    <citation type="submission" date="2017-10" db="EMBL/GenBank/DDBJ databases">
        <title>Draft genome of two endophytic bacteria isolated from 'guarana' Paullinia cupana (Mart.) Ducke.</title>
        <authorList>
            <person name="Siqueira K.A."/>
            <person name="Liotti R.G."/>
            <person name="Mendes T.A."/>
            <person name="Soares M.A."/>
        </authorList>
    </citation>
    <scope>NUCLEOTIDE SEQUENCE [LARGE SCALE GENOMIC DNA]</scope>
    <source>
        <strain evidence="6 7">342</strain>
    </source>
</reference>
<dbReference type="EMBL" id="PDET01000017">
    <property type="protein sequence ID" value="PRD13651.1"/>
    <property type="molecule type" value="Genomic_DNA"/>
</dbReference>
<keyword evidence="2" id="KW-0805">Transcription regulation</keyword>
<comment type="caution">
    <text evidence="6">The sequence shown here is derived from an EMBL/GenBank/DDBJ whole genome shotgun (WGS) entry which is preliminary data.</text>
</comment>
<name>A0A2S9I795_9GAMM</name>
<gene>
    <name evidence="6" type="ORF">CQW29_20640</name>
</gene>